<dbReference type="GeneID" id="67279524"/>
<comment type="subcellular location">
    <subcellularLocation>
        <location evidence="6">Plastid</location>
        <location evidence="6">Chloroplast</location>
    </subcellularLocation>
</comment>
<evidence type="ECO:0000256" key="7">
    <source>
        <dbReference type="RuleBase" id="RU003477"/>
    </source>
</evidence>
<dbReference type="AlphaFoldDB" id="A0A896ST47"/>
<reference evidence="9" key="1">
    <citation type="submission" date="2020-11" db="EMBL/GenBank/DDBJ databases">
        <authorList>
            <person name="Paiano M.O."/>
        </authorList>
    </citation>
    <scope>NUCLEOTIDE SEQUENCE</scope>
</reference>
<dbReference type="InterPro" id="IPR008991">
    <property type="entry name" value="Translation_prot_SH3-like_sf"/>
</dbReference>
<evidence type="ECO:0000256" key="2">
    <source>
        <dbReference type="ARBA" id="ARBA00010618"/>
    </source>
</evidence>
<organism evidence="9">
    <name type="scientific">Chondria tumulosa</name>
    <dbReference type="NCBI Taxonomy" id="2740715"/>
    <lineage>
        <taxon>Eukaryota</taxon>
        <taxon>Rhodophyta</taxon>
        <taxon>Florideophyceae</taxon>
        <taxon>Rhodymeniophycidae</taxon>
        <taxon>Ceramiales</taxon>
        <taxon>Rhodomelaceae</taxon>
        <taxon>Chondrieae</taxon>
        <taxon>Chondria</taxon>
    </lineage>
</organism>
<dbReference type="InterPro" id="IPR005825">
    <property type="entry name" value="Ribosomal_uL24_CS"/>
</dbReference>
<comment type="function">
    <text evidence="1 6">One of two assembly initiator proteins, it binds directly to the 5'-end of the 23S rRNA, where it nucleates assembly of the 50S subunit.</text>
</comment>
<keyword evidence="6" id="KW-0699">rRNA-binding</keyword>
<feature type="domain" description="KOW" evidence="8">
    <location>
        <begin position="7"/>
        <end position="34"/>
    </location>
</feature>
<dbReference type="PANTHER" id="PTHR12903">
    <property type="entry name" value="MITOCHONDRIAL RIBOSOMAL PROTEIN L24"/>
    <property type="match status" value="1"/>
</dbReference>
<dbReference type="RefSeq" id="YP_010171012.1">
    <property type="nucleotide sequence ID" value="NC_057618.1"/>
</dbReference>
<keyword evidence="4 6" id="KW-0687">Ribonucleoprotein</keyword>
<accession>A0A896ST47</accession>
<evidence type="ECO:0000259" key="8">
    <source>
        <dbReference type="SMART" id="SM00739"/>
    </source>
</evidence>
<evidence type="ECO:0000256" key="6">
    <source>
        <dbReference type="HAMAP-Rule" id="MF_01326"/>
    </source>
</evidence>
<dbReference type="HAMAP" id="MF_01326_B">
    <property type="entry name" value="Ribosomal_uL24_B"/>
    <property type="match status" value="1"/>
</dbReference>
<evidence type="ECO:0000256" key="5">
    <source>
        <dbReference type="ARBA" id="ARBA00035282"/>
    </source>
</evidence>
<comment type="similarity">
    <text evidence="2 6 7">Belongs to the universal ribosomal protein uL24 family.</text>
</comment>
<dbReference type="Pfam" id="PF00467">
    <property type="entry name" value="KOW"/>
    <property type="match status" value="1"/>
</dbReference>
<proteinExistence type="inferred from homology"/>
<dbReference type="GO" id="GO:0019843">
    <property type="term" value="F:rRNA binding"/>
    <property type="evidence" value="ECO:0007669"/>
    <property type="project" value="UniProtKB-UniRule"/>
</dbReference>
<evidence type="ECO:0000313" key="9">
    <source>
        <dbReference type="EMBL" id="QSD57153.1"/>
    </source>
</evidence>
<dbReference type="Gene3D" id="2.30.30.30">
    <property type="match status" value="1"/>
</dbReference>
<keyword evidence="3 6" id="KW-0689">Ribosomal protein</keyword>
<dbReference type="InterPro" id="IPR041988">
    <property type="entry name" value="Ribosomal_uL24_KOW"/>
</dbReference>
<evidence type="ECO:0000256" key="4">
    <source>
        <dbReference type="ARBA" id="ARBA00023274"/>
    </source>
</evidence>
<dbReference type="InterPro" id="IPR014722">
    <property type="entry name" value="Rib_uL2_dom2"/>
</dbReference>
<dbReference type="InterPro" id="IPR057264">
    <property type="entry name" value="Ribosomal_uL24_C"/>
</dbReference>
<dbReference type="PROSITE" id="PS01108">
    <property type="entry name" value="RIBOSOMAL_L24"/>
    <property type="match status" value="1"/>
</dbReference>
<geneLocation type="chloroplast" evidence="9"/>
<dbReference type="GO" id="GO:0006412">
    <property type="term" value="P:translation"/>
    <property type="evidence" value="ECO:0007669"/>
    <property type="project" value="UniProtKB-UniRule"/>
</dbReference>
<dbReference type="NCBIfam" id="TIGR01079">
    <property type="entry name" value="rplX_bact"/>
    <property type="match status" value="1"/>
</dbReference>
<evidence type="ECO:0000256" key="3">
    <source>
        <dbReference type="ARBA" id="ARBA00022980"/>
    </source>
</evidence>
<keyword evidence="9" id="KW-0934">Plastid</keyword>
<dbReference type="InterPro" id="IPR003256">
    <property type="entry name" value="Ribosomal_uL24"/>
</dbReference>
<dbReference type="InterPro" id="IPR005824">
    <property type="entry name" value="KOW"/>
</dbReference>
<protein>
    <recommendedName>
        <fullName evidence="5 6">Large ribosomal subunit protein uL24c</fullName>
    </recommendedName>
</protein>
<dbReference type="GO" id="GO:0005840">
    <property type="term" value="C:ribosome"/>
    <property type="evidence" value="ECO:0007669"/>
    <property type="project" value="UniProtKB-KW"/>
</dbReference>
<dbReference type="GO" id="GO:1990904">
    <property type="term" value="C:ribonucleoprotein complex"/>
    <property type="evidence" value="ECO:0007669"/>
    <property type="project" value="UniProtKB-KW"/>
</dbReference>
<dbReference type="EMBL" id="MW309501">
    <property type="protein sequence ID" value="QSD57153.1"/>
    <property type="molecule type" value="Genomic_DNA"/>
</dbReference>
<evidence type="ECO:0000256" key="1">
    <source>
        <dbReference type="ARBA" id="ARBA00004072"/>
    </source>
</evidence>
<dbReference type="SUPFAM" id="SSF50104">
    <property type="entry name" value="Translation proteins SH3-like domain"/>
    <property type="match status" value="1"/>
</dbReference>
<keyword evidence="6" id="KW-0694">RNA-binding</keyword>
<dbReference type="CDD" id="cd06089">
    <property type="entry name" value="KOW_RPL26"/>
    <property type="match status" value="1"/>
</dbReference>
<dbReference type="GO" id="GO:0009507">
    <property type="term" value="C:chloroplast"/>
    <property type="evidence" value="ECO:0007669"/>
    <property type="project" value="UniProtKB-SubCell"/>
</dbReference>
<dbReference type="GO" id="GO:0003735">
    <property type="term" value="F:structural constituent of ribosome"/>
    <property type="evidence" value="ECO:0007669"/>
    <property type="project" value="InterPro"/>
</dbReference>
<name>A0A896ST47_9FLOR</name>
<sequence>MKKYKIKVQKGDSVKIISGKYKGQIGKIKEVITKNNKVKIEEINIITKHIKPKQSEEKGSIIQVEAPIHYSNIKVLKINN</sequence>
<gene>
    <name evidence="6 9" type="primary">rpl24</name>
</gene>
<dbReference type="SMART" id="SM00739">
    <property type="entry name" value="KOW"/>
    <property type="match status" value="1"/>
</dbReference>
<dbReference type="Pfam" id="PF17136">
    <property type="entry name" value="ribosomal_L24"/>
    <property type="match status" value="1"/>
</dbReference>
<keyword evidence="9" id="KW-0150">Chloroplast</keyword>
<comment type="subunit">
    <text evidence="6">Part of the 50S ribosomal subunit.</text>
</comment>